<dbReference type="PANTHER" id="PTHR43283:SF3">
    <property type="entry name" value="BETA-LACTAMASE FAMILY PROTEIN (AFU_ORTHOLOGUE AFUA_5G07500)"/>
    <property type="match status" value="1"/>
</dbReference>
<comment type="caution">
    <text evidence="3">The sequence shown here is derived from an EMBL/GenBank/DDBJ whole genome shotgun (WGS) entry which is preliminary data.</text>
</comment>
<dbReference type="InterPro" id="IPR001466">
    <property type="entry name" value="Beta-lactam-related"/>
</dbReference>
<dbReference type="SUPFAM" id="SSF56601">
    <property type="entry name" value="beta-lactamase/transpeptidase-like"/>
    <property type="match status" value="1"/>
</dbReference>
<dbReference type="Gene3D" id="3.40.710.10">
    <property type="entry name" value="DD-peptidase/beta-lactamase superfamily"/>
    <property type="match status" value="1"/>
</dbReference>
<organism evidence="3 4">
    <name type="scientific">Paenibacillus arenilitoris</name>
    <dbReference type="NCBI Taxonomy" id="2772299"/>
    <lineage>
        <taxon>Bacteria</taxon>
        <taxon>Bacillati</taxon>
        <taxon>Bacillota</taxon>
        <taxon>Bacilli</taxon>
        <taxon>Bacillales</taxon>
        <taxon>Paenibacillaceae</taxon>
        <taxon>Paenibacillus</taxon>
    </lineage>
</organism>
<evidence type="ECO:0000313" key="4">
    <source>
        <dbReference type="Proteomes" id="UP000632125"/>
    </source>
</evidence>
<evidence type="ECO:0000313" key="3">
    <source>
        <dbReference type="EMBL" id="MBD2868657.1"/>
    </source>
</evidence>
<dbReference type="PANTHER" id="PTHR43283">
    <property type="entry name" value="BETA-LACTAMASE-RELATED"/>
    <property type="match status" value="1"/>
</dbReference>
<sequence length="399" mass="43459">MSGGGLSKERLGRLRGAMAGYVERGEAPGLVALVSRRGDTHVEAIGMLAAGGSMPMRRDAIFRIASMTKPITAAAAMILVEECALRLDEAVDRLLPELAGRRVLKRPDGPLDDTVASNRPITVRDLLTFRLGIGAVMAPPGSHPIQRAMESEGLAPGPNPPLHAPDEWMKRLGRLPLIHQPGERWMYHTGSDVLGVLIARASGQPLERFLRERIFEPLGMMDTGFHVPGNKLDRLPTSYRREAGSGVLIVHDEPASSRWGSPPAFESGGAGLVTTADDYLAFCRMMLNKGWYGGERILSRPAVELMTTDHLTPEQRADNRVFFGDHSGWGFGAAVNIRRESLSTVPGRFGWDGGIGTTGYTDPKEELIGILLTQRMMDSPEPPGVFLDFWTSAYQAIDD</sequence>
<evidence type="ECO:0000259" key="2">
    <source>
        <dbReference type="Pfam" id="PF00144"/>
    </source>
</evidence>
<protein>
    <submittedName>
        <fullName evidence="3">Beta-lactamase family protein</fullName>
    </submittedName>
</protein>
<reference evidence="3" key="1">
    <citation type="submission" date="2020-09" db="EMBL/GenBank/DDBJ databases">
        <title>A novel bacterium of genus Paenibacillus, isolated from South China Sea.</title>
        <authorList>
            <person name="Huang H."/>
            <person name="Mo K."/>
            <person name="Hu Y."/>
        </authorList>
    </citation>
    <scope>NUCLEOTIDE SEQUENCE</scope>
    <source>
        <strain evidence="3">IB182493</strain>
    </source>
</reference>
<name>A0A927CKW9_9BACL</name>
<dbReference type="Pfam" id="PF00144">
    <property type="entry name" value="Beta-lactamase"/>
    <property type="match status" value="1"/>
</dbReference>
<dbReference type="EMBL" id="JACXIY010000010">
    <property type="protein sequence ID" value="MBD2868657.1"/>
    <property type="molecule type" value="Genomic_DNA"/>
</dbReference>
<dbReference type="Proteomes" id="UP000632125">
    <property type="component" value="Unassembled WGS sequence"/>
</dbReference>
<dbReference type="AlphaFoldDB" id="A0A927CKW9"/>
<proteinExistence type="predicted"/>
<evidence type="ECO:0000256" key="1">
    <source>
        <dbReference type="SAM" id="MobiDB-lite"/>
    </source>
</evidence>
<dbReference type="InterPro" id="IPR012338">
    <property type="entry name" value="Beta-lactam/transpept-like"/>
</dbReference>
<feature type="region of interest" description="Disordered" evidence="1">
    <location>
        <begin position="142"/>
        <end position="166"/>
    </location>
</feature>
<gene>
    <name evidence="3" type="ORF">IDH41_08705</name>
</gene>
<accession>A0A927CKW9</accession>
<keyword evidence="4" id="KW-1185">Reference proteome</keyword>
<feature type="domain" description="Beta-lactamase-related" evidence="2">
    <location>
        <begin position="16"/>
        <end position="377"/>
    </location>
</feature>
<dbReference type="InterPro" id="IPR050789">
    <property type="entry name" value="Diverse_Enzym_Activities"/>
</dbReference>